<feature type="region of interest" description="Disordered" evidence="1">
    <location>
        <begin position="469"/>
        <end position="493"/>
    </location>
</feature>
<proteinExistence type="predicted"/>
<reference evidence="2 3" key="1">
    <citation type="journal article" date="2024" name="J. Plant Pathol.">
        <title>Sequence and assembly of the genome of Seiridium unicorne, isolate CBS 538.82, causal agent of cypress canker disease.</title>
        <authorList>
            <person name="Scali E."/>
            <person name="Rocca G.D."/>
            <person name="Danti R."/>
            <person name="Garbelotto M."/>
            <person name="Barberini S."/>
            <person name="Baroncelli R."/>
            <person name="Emiliani G."/>
        </authorList>
    </citation>
    <scope>NUCLEOTIDE SEQUENCE [LARGE SCALE GENOMIC DNA]</scope>
    <source>
        <strain evidence="2 3">BM-138-508</strain>
    </source>
</reference>
<gene>
    <name evidence="2" type="ORF">SUNI508_09602</name>
</gene>
<accession>A0ABR2UPY7</accession>
<evidence type="ECO:0000313" key="3">
    <source>
        <dbReference type="Proteomes" id="UP001408356"/>
    </source>
</evidence>
<dbReference type="Proteomes" id="UP001408356">
    <property type="component" value="Unassembled WGS sequence"/>
</dbReference>
<evidence type="ECO:0000256" key="1">
    <source>
        <dbReference type="SAM" id="MobiDB-lite"/>
    </source>
</evidence>
<keyword evidence="3" id="KW-1185">Reference proteome</keyword>
<evidence type="ECO:0008006" key="4">
    <source>
        <dbReference type="Google" id="ProtNLM"/>
    </source>
</evidence>
<protein>
    <recommendedName>
        <fullName evidence="4">F-box domain-containing protein</fullName>
    </recommendedName>
</protein>
<organism evidence="2 3">
    <name type="scientific">Seiridium unicorne</name>
    <dbReference type="NCBI Taxonomy" id="138068"/>
    <lineage>
        <taxon>Eukaryota</taxon>
        <taxon>Fungi</taxon>
        <taxon>Dikarya</taxon>
        <taxon>Ascomycota</taxon>
        <taxon>Pezizomycotina</taxon>
        <taxon>Sordariomycetes</taxon>
        <taxon>Xylariomycetidae</taxon>
        <taxon>Amphisphaeriales</taxon>
        <taxon>Sporocadaceae</taxon>
        <taxon>Seiridium</taxon>
    </lineage>
</organism>
<comment type="caution">
    <text evidence="2">The sequence shown here is derived from an EMBL/GenBank/DDBJ whole genome shotgun (WGS) entry which is preliminary data.</text>
</comment>
<dbReference type="EMBL" id="JARVKF010000405">
    <property type="protein sequence ID" value="KAK9416692.1"/>
    <property type="molecule type" value="Genomic_DNA"/>
</dbReference>
<name>A0ABR2UPY7_9PEZI</name>
<sequence length="493" mass="56645">MPLEKARKSIQDLPPELVGMVQDFLPLYESIRLGLCSRRLKEHTDPRLWEQVRCNIEHHKTKGVRYVGRVDDDERWNFLKEIEPQIPHLELCHYCRIFHPRLPPGNQSLWRSTASDINQEAECDVKEVQFRRWGIKWGFGFRDVYAVMVRQTLSPEHGVPLCDLFISTDWTFASAYRNLHNASRSPFKRFVSYTKLDTEAVFRDKHLLVHRIQRLWVPIHLQGTDVLVRYGAGDIAGDFKICMHHGPQSGEMINNFTIPLREGIKYVLAARTVFGRTEDSPLPRIIKRCEDCPTEYAISFHIHNENSIEVVLDVWQNLGTCQSPQAPGWLNCWGMLNMRMCETTDETARTAWYQSGVGYIADATLFDTPAGQTEMGHPSSAPVLHEWAQLHSQAAASALARARNVYLGVIPQLSLHHFRNLRSSFINARYETNVRRPFHPFHHEFKSNNGQLLPTDQVKYTRTQYYASAQSAPSSGRNVSRDNAADVRQGTPS</sequence>
<evidence type="ECO:0000313" key="2">
    <source>
        <dbReference type="EMBL" id="KAK9416692.1"/>
    </source>
</evidence>